<dbReference type="AlphaFoldDB" id="A0A2P2NH98"/>
<proteinExistence type="predicted"/>
<accession>A0A2P2NH98</accession>
<dbReference type="EMBL" id="GGEC01061387">
    <property type="protein sequence ID" value="MBX41871.1"/>
    <property type="molecule type" value="Transcribed_RNA"/>
</dbReference>
<evidence type="ECO:0000256" key="1">
    <source>
        <dbReference type="SAM" id="SignalP"/>
    </source>
</evidence>
<feature type="signal peptide" evidence="1">
    <location>
        <begin position="1"/>
        <end position="22"/>
    </location>
</feature>
<organism evidence="2">
    <name type="scientific">Rhizophora mucronata</name>
    <name type="common">Asiatic mangrove</name>
    <dbReference type="NCBI Taxonomy" id="61149"/>
    <lineage>
        <taxon>Eukaryota</taxon>
        <taxon>Viridiplantae</taxon>
        <taxon>Streptophyta</taxon>
        <taxon>Embryophyta</taxon>
        <taxon>Tracheophyta</taxon>
        <taxon>Spermatophyta</taxon>
        <taxon>Magnoliopsida</taxon>
        <taxon>eudicotyledons</taxon>
        <taxon>Gunneridae</taxon>
        <taxon>Pentapetalae</taxon>
        <taxon>rosids</taxon>
        <taxon>fabids</taxon>
        <taxon>Malpighiales</taxon>
        <taxon>Rhizophoraceae</taxon>
        <taxon>Rhizophora</taxon>
    </lineage>
</organism>
<protein>
    <submittedName>
        <fullName evidence="2">Auxin response factor</fullName>
    </submittedName>
</protein>
<sequence length="120" mass="14213">MGCHQLHSHFNILPFIIVLNSSFLPQVPLNVLTLRNQGNLSINLIGCFLCMKLDIQNSAEDVRREIICRKRQIRELFQVALREVHHHTTSLWQRYQWARTSMPELQTQRTRNRSTYVRST</sequence>
<evidence type="ECO:0000313" key="2">
    <source>
        <dbReference type="EMBL" id="MBX41871.1"/>
    </source>
</evidence>
<reference evidence="2" key="1">
    <citation type="submission" date="2018-02" db="EMBL/GenBank/DDBJ databases">
        <title>Rhizophora mucronata_Transcriptome.</title>
        <authorList>
            <person name="Meera S.P."/>
            <person name="Sreeshan A."/>
            <person name="Augustine A."/>
        </authorList>
    </citation>
    <scope>NUCLEOTIDE SEQUENCE</scope>
    <source>
        <tissue evidence="2">Leaf</tissue>
    </source>
</reference>
<feature type="chain" id="PRO_5015142859" evidence="1">
    <location>
        <begin position="23"/>
        <end position="120"/>
    </location>
</feature>
<name>A0A2P2NH98_RHIMU</name>
<keyword evidence="1" id="KW-0732">Signal</keyword>